<reference evidence="1 2" key="1">
    <citation type="submission" date="2020-01" db="EMBL/GenBank/DDBJ databases">
        <title>Draft genome assembly of Ensifer adhaerens T173.</title>
        <authorList>
            <person name="Craig J.E."/>
            <person name="Stinchcombe J.R."/>
        </authorList>
    </citation>
    <scope>NUCLEOTIDE SEQUENCE [LARGE SCALE GENOMIC DNA]</scope>
    <source>
        <strain evidence="1 2">T173</strain>
    </source>
</reference>
<comment type="caution">
    <text evidence="1">The sequence shown here is derived from an EMBL/GenBank/DDBJ whole genome shotgun (WGS) entry which is preliminary data.</text>
</comment>
<accession>A0AAW4FRE3</accession>
<dbReference type="InterPro" id="IPR010321">
    <property type="entry name" value="DUF922"/>
</dbReference>
<dbReference type="PIRSF" id="PIRSF010521">
    <property type="entry name" value="DUF922_bac"/>
    <property type="match status" value="1"/>
</dbReference>
<name>A0AAW4FRE3_9HYPH</name>
<organism evidence="1 2">
    <name type="scientific">Ensifer canadensis</name>
    <dbReference type="NCBI Taxonomy" id="555315"/>
    <lineage>
        <taxon>Bacteria</taxon>
        <taxon>Pseudomonadati</taxon>
        <taxon>Pseudomonadota</taxon>
        <taxon>Alphaproteobacteria</taxon>
        <taxon>Hyphomicrobiales</taxon>
        <taxon>Rhizobiaceae</taxon>
        <taxon>Sinorhizobium/Ensifer group</taxon>
        <taxon>Ensifer</taxon>
    </lineage>
</organism>
<evidence type="ECO:0000313" key="2">
    <source>
        <dbReference type="Proteomes" id="UP000744980"/>
    </source>
</evidence>
<keyword evidence="2" id="KW-1185">Reference proteome</keyword>
<dbReference type="EMBL" id="WXFA01000019">
    <property type="protein sequence ID" value="MBM3093827.1"/>
    <property type="molecule type" value="Genomic_DNA"/>
</dbReference>
<evidence type="ECO:0000313" key="1">
    <source>
        <dbReference type="EMBL" id="MBM3093827.1"/>
    </source>
</evidence>
<sequence>MVCAFSLPCMAHAEWQAVEKVRTYAISGQTGAELYASIGERGPKVGGLVRAIAHTDFKLTWTRKYEPQGNACTLVSAKPKLIITYTLPKPSKPLQGGMVENWETFFAGVRKHELVHGDYIKDLVKAIKTTSVGLSVDADPNCRKIRTELTRRLGELSVAQRQRSRDFDRVELSDGGNIHQLILNLVNGAGSR</sequence>
<protein>
    <submittedName>
        <fullName evidence="1">DUF922 domain-containing protein</fullName>
    </submittedName>
</protein>
<dbReference type="RefSeq" id="WP_203528825.1">
    <property type="nucleotide sequence ID" value="NZ_CP083371.1"/>
</dbReference>
<dbReference type="Proteomes" id="UP000744980">
    <property type="component" value="Unassembled WGS sequence"/>
</dbReference>
<dbReference type="AlphaFoldDB" id="A0AAW4FRE3"/>
<proteinExistence type="predicted"/>
<dbReference type="Pfam" id="PF06037">
    <property type="entry name" value="DUF922"/>
    <property type="match status" value="1"/>
</dbReference>
<gene>
    <name evidence="1" type="ORF">GFB56_24000</name>
</gene>